<accession>A0A645FI86</accession>
<name>A0A645FI86_9ZZZZ</name>
<evidence type="ECO:0000313" key="1">
    <source>
        <dbReference type="EMBL" id="MPN14135.1"/>
    </source>
</evidence>
<organism evidence="1">
    <name type="scientific">bioreactor metagenome</name>
    <dbReference type="NCBI Taxonomy" id="1076179"/>
    <lineage>
        <taxon>unclassified sequences</taxon>
        <taxon>metagenomes</taxon>
        <taxon>ecological metagenomes</taxon>
    </lineage>
</organism>
<sequence length="97" mass="11437">MKVNDIIEKCEKDLSWEDLVDLVANHNRQVDLLFAEKQTDEDGYLSWDAENWTSVDGKRFIRSYSLEGRTLSDYSGYNKYDMKGYFKPETAKEVRLN</sequence>
<comment type="caution">
    <text evidence="1">The sequence shown here is derived from an EMBL/GenBank/DDBJ whole genome shotgun (WGS) entry which is preliminary data.</text>
</comment>
<protein>
    <submittedName>
        <fullName evidence="1">Uncharacterized protein</fullName>
    </submittedName>
</protein>
<dbReference type="AlphaFoldDB" id="A0A645FI86"/>
<reference evidence="1" key="1">
    <citation type="submission" date="2019-08" db="EMBL/GenBank/DDBJ databases">
        <authorList>
            <person name="Kucharzyk K."/>
            <person name="Murdoch R.W."/>
            <person name="Higgins S."/>
            <person name="Loffler F."/>
        </authorList>
    </citation>
    <scope>NUCLEOTIDE SEQUENCE</scope>
</reference>
<gene>
    <name evidence="1" type="ORF">SDC9_161461</name>
</gene>
<dbReference type="EMBL" id="VSSQ01060726">
    <property type="protein sequence ID" value="MPN14135.1"/>
    <property type="molecule type" value="Genomic_DNA"/>
</dbReference>
<proteinExistence type="predicted"/>